<dbReference type="SUPFAM" id="SSF46894">
    <property type="entry name" value="C-terminal effector domain of the bipartite response regulators"/>
    <property type="match status" value="1"/>
</dbReference>
<dbReference type="Gene3D" id="1.10.10.10">
    <property type="entry name" value="Winged helix-like DNA-binding domain superfamily/Winged helix DNA-binding domain"/>
    <property type="match status" value="1"/>
</dbReference>
<keyword evidence="3" id="KW-1185">Reference proteome</keyword>
<dbReference type="PANTHER" id="PTHR34293">
    <property type="entry name" value="HTH-TYPE TRANSCRIPTIONAL REGULATOR TRMBL2"/>
    <property type="match status" value="1"/>
</dbReference>
<organism evidence="2 3">
    <name type="scientific">Streptomyces sodiiphilus</name>
    <dbReference type="NCBI Taxonomy" id="226217"/>
    <lineage>
        <taxon>Bacteria</taxon>
        <taxon>Bacillati</taxon>
        <taxon>Actinomycetota</taxon>
        <taxon>Actinomycetes</taxon>
        <taxon>Kitasatosporales</taxon>
        <taxon>Streptomycetaceae</taxon>
        <taxon>Streptomyces</taxon>
    </lineage>
</organism>
<dbReference type="InterPro" id="IPR000792">
    <property type="entry name" value="Tscrpt_reg_LuxR_C"/>
</dbReference>
<evidence type="ECO:0000259" key="1">
    <source>
        <dbReference type="SMART" id="SM00421"/>
    </source>
</evidence>
<comment type="caution">
    <text evidence="2">The sequence shown here is derived from an EMBL/GenBank/DDBJ whole genome shotgun (WGS) entry which is preliminary data.</text>
</comment>
<dbReference type="InterPro" id="IPR036388">
    <property type="entry name" value="WH-like_DNA-bd_sf"/>
</dbReference>
<evidence type="ECO:0000313" key="3">
    <source>
        <dbReference type="Proteomes" id="UP001501303"/>
    </source>
</evidence>
<proteinExistence type="predicted"/>
<evidence type="ECO:0000313" key="2">
    <source>
        <dbReference type="EMBL" id="GAA1908142.1"/>
    </source>
</evidence>
<accession>A0ABP5A9T7</accession>
<name>A0ABP5A9T7_9ACTN</name>
<dbReference type="InterPro" id="IPR051797">
    <property type="entry name" value="TrmB-like"/>
</dbReference>
<dbReference type="InterPro" id="IPR016032">
    <property type="entry name" value="Sig_transdc_resp-reg_C-effctor"/>
</dbReference>
<protein>
    <recommendedName>
        <fullName evidence="1">HTH luxR-type domain-containing protein</fullName>
    </recommendedName>
</protein>
<dbReference type="Proteomes" id="UP001501303">
    <property type="component" value="Unassembled WGS sequence"/>
</dbReference>
<dbReference type="EMBL" id="BAAAMJ010000015">
    <property type="protein sequence ID" value="GAA1908142.1"/>
    <property type="molecule type" value="Genomic_DNA"/>
</dbReference>
<sequence length="309" mass="34963">MRNPGTSAADLHVLLHRDEDAVHRAVARLHELQLLRGGEHTLLAADPEVAVTRLSEDRLVYLHTQLQNVTRTRPIIESLYAECRSPTDPSGPTGGIERLEQLDRIRHRIDDLSFFAHSEILSAEPYAALSQENINHARPLDLRCLRRGVRVRNLVRKEALDDRRTLGYLRELVGHGAEIRVAPDFTELILVYDRHTALVPLDPQDTSRGALVAQESGLVANIIMLFERLWDDAEPFTDTEEAEPQEPELSDIERRALHAMCTVHKDEIGARELGVSLRTYRRHVADLLRLLGASNRAQAALLARERGWI</sequence>
<gene>
    <name evidence="2" type="ORF">GCM10009716_17590</name>
</gene>
<dbReference type="SMART" id="SM00421">
    <property type="entry name" value="HTH_LUXR"/>
    <property type="match status" value="1"/>
</dbReference>
<reference evidence="3" key="1">
    <citation type="journal article" date="2019" name="Int. J. Syst. Evol. Microbiol.">
        <title>The Global Catalogue of Microorganisms (GCM) 10K type strain sequencing project: providing services to taxonomists for standard genome sequencing and annotation.</title>
        <authorList>
            <consortium name="The Broad Institute Genomics Platform"/>
            <consortium name="The Broad Institute Genome Sequencing Center for Infectious Disease"/>
            <person name="Wu L."/>
            <person name="Ma J."/>
        </authorList>
    </citation>
    <scope>NUCLEOTIDE SEQUENCE [LARGE SCALE GENOMIC DNA]</scope>
    <source>
        <strain evidence="3">JCM 13581</strain>
    </source>
</reference>
<dbReference type="PANTHER" id="PTHR34293:SF1">
    <property type="entry name" value="HTH-TYPE TRANSCRIPTIONAL REGULATOR TRMBL2"/>
    <property type="match status" value="1"/>
</dbReference>
<feature type="domain" description="HTH luxR-type" evidence="1">
    <location>
        <begin position="246"/>
        <end position="303"/>
    </location>
</feature>